<evidence type="ECO:0000313" key="2">
    <source>
        <dbReference type="Proteomes" id="UP000000591"/>
    </source>
</evidence>
<accession>Q753H6</accession>
<dbReference type="InParanoid" id="Q753H6"/>
<name>Q753H6_EREGS</name>
<dbReference type="EMBL" id="AE016819">
    <property type="protein sequence ID" value="AAS53707.1"/>
    <property type="molecule type" value="Genomic_DNA"/>
</dbReference>
<dbReference type="KEGG" id="ago:AGOS_AFR336W"/>
<dbReference type="HOGENOM" id="CLU_1421120_0_0_1"/>
<dbReference type="GeneID" id="4622150"/>
<dbReference type="RefSeq" id="NP_985883.1">
    <property type="nucleotide sequence ID" value="NM_211238.1"/>
</dbReference>
<evidence type="ECO:0000313" key="1">
    <source>
        <dbReference type="EMBL" id="AAS53707.1"/>
    </source>
</evidence>
<protein>
    <submittedName>
        <fullName evidence="1">AFR336Wp</fullName>
    </submittedName>
</protein>
<sequence length="191" mass="22147">MSNVNCYFQSEIQTMVDMQRFKKQYQKWNPRTRMDNGLTTAMYSKCPKDRWSHDTCQIDSLFELMDIKCDDQALFQGISPCTADTPQAEYECAPPPGRGHLVEPQFPTEDRSSRKLRRLWHRFRKGSAKDAGVPFEPVSDVPDGEPQLISGYKAPADQAASPTHYSSQKTYRYYRSLHYRNRFKGDLKTTT</sequence>
<dbReference type="OrthoDB" id="4038033at2759"/>
<dbReference type="Proteomes" id="UP000000591">
    <property type="component" value="Chromosome VI"/>
</dbReference>
<proteinExistence type="predicted"/>
<reference evidence="2" key="2">
    <citation type="journal article" date="2013" name="G3 (Bethesda)">
        <title>Genomes of Ashbya fungi isolated from insects reveal four mating-type loci, numerous translocations, lack of transposons, and distinct gene duplications.</title>
        <authorList>
            <person name="Dietrich F.S."/>
            <person name="Voegeli S."/>
            <person name="Kuo S."/>
            <person name="Philippsen P."/>
        </authorList>
    </citation>
    <scope>GENOME REANNOTATION</scope>
    <source>
        <strain evidence="2">ATCC 10895 / CBS 109.51 / FGSC 9923 / NRRL Y-1056</strain>
    </source>
</reference>
<dbReference type="AlphaFoldDB" id="Q753H6"/>
<dbReference type="OMA" id="MSNVNCY"/>
<organism evidence="1 2">
    <name type="scientific">Eremothecium gossypii (strain ATCC 10895 / CBS 109.51 / FGSC 9923 / NRRL Y-1056)</name>
    <name type="common">Yeast</name>
    <name type="synonym">Ashbya gossypii</name>
    <dbReference type="NCBI Taxonomy" id="284811"/>
    <lineage>
        <taxon>Eukaryota</taxon>
        <taxon>Fungi</taxon>
        <taxon>Dikarya</taxon>
        <taxon>Ascomycota</taxon>
        <taxon>Saccharomycotina</taxon>
        <taxon>Saccharomycetes</taxon>
        <taxon>Saccharomycetales</taxon>
        <taxon>Saccharomycetaceae</taxon>
        <taxon>Eremothecium</taxon>
    </lineage>
</organism>
<keyword evidence="2" id="KW-1185">Reference proteome</keyword>
<gene>
    <name evidence="1" type="ORF">AGOS_AFR336W</name>
</gene>
<reference evidence="1 2" key="1">
    <citation type="journal article" date="2004" name="Science">
        <title>The Ashbya gossypii genome as a tool for mapping the ancient Saccharomyces cerevisiae genome.</title>
        <authorList>
            <person name="Dietrich F.S."/>
            <person name="Voegeli S."/>
            <person name="Brachat S."/>
            <person name="Lerch A."/>
            <person name="Gates K."/>
            <person name="Steiner S."/>
            <person name="Mohr C."/>
            <person name="Pohlmann R."/>
            <person name="Luedi P."/>
            <person name="Choi S."/>
            <person name="Wing R.A."/>
            <person name="Flavier A."/>
            <person name="Gaffney T.D."/>
            <person name="Philippsen P."/>
        </authorList>
    </citation>
    <scope>NUCLEOTIDE SEQUENCE [LARGE SCALE GENOMIC DNA]</scope>
    <source>
        <strain evidence="2">ATCC 10895 / CBS 109.51 / FGSC 9923 / NRRL Y-1056</strain>
    </source>
</reference>